<name>A0A0L0T4N3_ALLM3</name>
<dbReference type="PANTHER" id="PTHR43766:SF1">
    <property type="entry name" value="TRYPTOPHAN--TRNA LIGASE, MITOCHONDRIAL"/>
    <property type="match status" value="1"/>
</dbReference>
<evidence type="ECO:0000256" key="3">
    <source>
        <dbReference type="ARBA" id="ARBA00013161"/>
    </source>
</evidence>
<organism evidence="13 14">
    <name type="scientific">Allomyces macrogynus (strain ATCC 38327)</name>
    <name type="common">Allomyces javanicus var. macrogynus</name>
    <dbReference type="NCBI Taxonomy" id="578462"/>
    <lineage>
        <taxon>Eukaryota</taxon>
        <taxon>Fungi</taxon>
        <taxon>Fungi incertae sedis</taxon>
        <taxon>Blastocladiomycota</taxon>
        <taxon>Blastocladiomycetes</taxon>
        <taxon>Blastocladiales</taxon>
        <taxon>Blastocladiaceae</taxon>
        <taxon>Allomyces</taxon>
    </lineage>
</organism>
<dbReference type="PANTHER" id="PTHR43766">
    <property type="entry name" value="TRYPTOPHAN--TRNA LIGASE, MITOCHONDRIAL"/>
    <property type="match status" value="1"/>
</dbReference>
<dbReference type="SUPFAM" id="SSF52374">
    <property type="entry name" value="Nucleotidylyl transferase"/>
    <property type="match status" value="1"/>
</dbReference>
<dbReference type="Gene3D" id="1.10.240.10">
    <property type="entry name" value="Tyrosyl-Transfer RNA Synthetase"/>
    <property type="match status" value="1"/>
</dbReference>
<dbReference type="OrthoDB" id="15808at2759"/>
<dbReference type="InterPro" id="IPR002305">
    <property type="entry name" value="aa-tRNA-synth_Ic"/>
</dbReference>
<dbReference type="InterPro" id="IPR001412">
    <property type="entry name" value="aa-tRNA-synth_I_CS"/>
</dbReference>
<dbReference type="NCBIfam" id="TIGR00233">
    <property type="entry name" value="trpS"/>
    <property type="match status" value="1"/>
</dbReference>
<dbReference type="InterPro" id="IPR050203">
    <property type="entry name" value="Trp-tRNA_synthetase"/>
</dbReference>
<dbReference type="CDD" id="cd00806">
    <property type="entry name" value="TrpRS_core"/>
    <property type="match status" value="1"/>
</dbReference>
<dbReference type="OMA" id="PNHIRIE"/>
<evidence type="ECO:0000256" key="1">
    <source>
        <dbReference type="ARBA" id="ARBA00004305"/>
    </source>
</evidence>
<evidence type="ECO:0000256" key="7">
    <source>
        <dbReference type="ARBA" id="ARBA00022917"/>
    </source>
</evidence>
<evidence type="ECO:0000256" key="8">
    <source>
        <dbReference type="ARBA" id="ARBA00023146"/>
    </source>
</evidence>
<dbReference type="GO" id="GO:0005524">
    <property type="term" value="F:ATP binding"/>
    <property type="evidence" value="ECO:0007669"/>
    <property type="project" value="UniProtKB-KW"/>
</dbReference>
<dbReference type="eggNOG" id="KOG2713">
    <property type="taxonomic scope" value="Eukaryota"/>
</dbReference>
<reference evidence="13 14" key="1">
    <citation type="submission" date="2009-11" db="EMBL/GenBank/DDBJ databases">
        <title>Annotation of Allomyces macrogynus ATCC 38327.</title>
        <authorList>
            <consortium name="The Broad Institute Genome Sequencing Platform"/>
            <person name="Russ C."/>
            <person name="Cuomo C."/>
            <person name="Burger G."/>
            <person name="Gray M.W."/>
            <person name="Holland P.W.H."/>
            <person name="King N."/>
            <person name="Lang F.B.F."/>
            <person name="Roger A.J."/>
            <person name="Ruiz-Trillo I."/>
            <person name="Young S.K."/>
            <person name="Zeng Q."/>
            <person name="Gargeya S."/>
            <person name="Fitzgerald M."/>
            <person name="Haas B."/>
            <person name="Abouelleil A."/>
            <person name="Alvarado L."/>
            <person name="Arachchi H.M."/>
            <person name="Berlin A."/>
            <person name="Chapman S.B."/>
            <person name="Gearin G."/>
            <person name="Goldberg J."/>
            <person name="Griggs A."/>
            <person name="Gujja S."/>
            <person name="Hansen M."/>
            <person name="Heiman D."/>
            <person name="Howarth C."/>
            <person name="Larimer J."/>
            <person name="Lui A."/>
            <person name="MacDonald P.J.P."/>
            <person name="McCowen C."/>
            <person name="Montmayeur A."/>
            <person name="Murphy C."/>
            <person name="Neiman D."/>
            <person name="Pearson M."/>
            <person name="Priest M."/>
            <person name="Roberts A."/>
            <person name="Saif S."/>
            <person name="Shea T."/>
            <person name="Sisk P."/>
            <person name="Stolte C."/>
            <person name="Sykes S."/>
            <person name="Wortman J."/>
            <person name="Nusbaum C."/>
            <person name="Birren B."/>
        </authorList>
    </citation>
    <scope>NUCLEOTIDE SEQUENCE [LARGE SCALE GENOMIC DNA]</scope>
    <source>
        <strain evidence="13 14">ATCC 38327</strain>
    </source>
</reference>
<keyword evidence="5 12" id="KW-0547">Nucleotide-binding</keyword>
<dbReference type="FunFam" id="3.40.50.620:FF:000082">
    <property type="entry name" value="MSW1p Mitochondrial tryptophanyl-tRNA synthetase"/>
    <property type="match status" value="1"/>
</dbReference>
<evidence type="ECO:0000256" key="11">
    <source>
        <dbReference type="ARBA" id="ARBA00069760"/>
    </source>
</evidence>
<comment type="catalytic activity">
    <reaction evidence="10">
        <text>tRNA(Trp) + L-tryptophan + ATP = L-tryptophyl-tRNA(Trp) + AMP + diphosphate + H(+)</text>
        <dbReference type="Rhea" id="RHEA:24080"/>
        <dbReference type="Rhea" id="RHEA-COMP:9671"/>
        <dbReference type="Rhea" id="RHEA-COMP:9705"/>
        <dbReference type="ChEBI" id="CHEBI:15378"/>
        <dbReference type="ChEBI" id="CHEBI:30616"/>
        <dbReference type="ChEBI" id="CHEBI:33019"/>
        <dbReference type="ChEBI" id="CHEBI:57912"/>
        <dbReference type="ChEBI" id="CHEBI:78442"/>
        <dbReference type="ChEBI" id="CHEBI:78535"/>
        <dbReference type="ChEBI" id="CHEBI:456215"/>
        <dbReference type="EC" id="6.1.1.2"/>
    </reaction>
</comment>
<dbReference type="PROSITE" id="PS00178">
    <property type="entry name" value="AA_TRNA_LIGASE_I"/>
    <property type="match status" value="1"/>
</dbReference>
<dbReference type="InterPro" id="IPR024109">
    <property type="entry name" value="Trp-tRNA-ligase_bac-type"/>
</dbReference>
<evidence type="ECO:0000313" key="13">
    <source>
        <dbReference type="EMBL" id="KNE69697.1"/>
    </source>
</evidence>
<dbReference type="GO" id="GO:0070183">
    <property type="term" value="P:mitochondrial tryptophanyl-tRNA aminoacylation"/>
    <property type="evidence" value="ECO:0007669"/>
    <property type="project" value="TreeGrafter"/>
</dbReference>
<keyword evidence="7 12" id="KW-0648">Protein biosynthesis</keyword>
<evidence type="ECO:0000256" key="6">
    <source>
        <dbReference type="ARBA" id="ARBA00022840"/>
    </source>
</evidence>
<dbReference type="GO" id="GO:0004830">
    <property type="term" value="F:tryptophan-tRNA ligase activity"/>
    <property type="evidence" value="ECO:0007669"/>
    <property type="project" value="UniProtKB-EC"/>
</dbReference>
<dbReference type="GO" id="GO:0005759">
    <property type="term" value="C:mitochondrial matrix"/>
    <property type="evidence" value="ECO:0007669"/>
    <property type="project" value="UniProtKB-SubCell"/>
</dbReference>
<reference evidence="14" key="2">
    <citation type="submission" date="2009-11" db="EMBL/GenBank/DDBJ databases">
        <title>The Genome Sequence of Allomyces macrogynus strain ATCC 38327.</title>
        <authorList>
            <consortium name="The Broad Institute Genome Sequencing Platform"/>
            <person name="Russ C."/>
            <person name="Cuomo C."/>
            <person name="Shea T."/>
            <person name="Young S.K."/>
            <person name="Zeng Q."/>
            <person name="Koehrsen M."/>
            <person name="Haas B."/>
            <person name="Borodovsky M."/>
            <person name="Guigo R."/>
            <person name="Alvarado L."/>
            <person name="Berlin A."/>
            <person name="Borenstein D."/>
            <person name="Chen Z."/>
            <person name="Engels R."/>
            <person name="Freedman E."/>
            <person name="Gellesch M."/>
            <person name="Goldberg J."/>
            <person name="Griggs A."/>
            <person name="Gujja S."/>
            <person name="Heiman D."/>
            <person name="Hepburn T."/>
            <person name="Howarth C."/>
            <person name="Jen D."/>
            <person name="Larson L."/>
            <person name="Lewis B."/>
            <person name="Mehta T."/>
            <person name="Park D."/>
            <person name="Pearson M."/>
            <person name="Roberts A."/>
            <person name="Saif S."/>
            <person name="Shenoy N."/>
            <person name="Sisk P."/>
            <person name="Stolte C."/>
            <person name="Sykes S."/>
            <person name="Walk T."/>
            <person name="White J."/>
            <person name="Yandava C."/>
            <person name="Burger G."/>
            <person name="Gray M.W."/>
            <person name="Holland P.W.H."/>
            <person name="King N."/>
            <person name="Lang F.B.F."/>
            <person name="Roger A.J."/>
            <person name="Ruiz-Trillo I."/>
            <person name="Lander E."/>
            <person name="Nusbaum C."/>
        </authorList>
    </citation>
    <scope>NUCLEOTIDE SEQUENCE [LARGE SCALE GENOMIC DNA]</scope>
    <source>
        <strain evidence="14">ATCC 38327</strain>
    </source>
</reference>
<evidence type="ECO:0000313" key="14">
    <source>
        <dbReference type="Proteomes" id="UP000054350"/>
    </source>
</evidence>
<keyword evidence="6 12" id="KW-0067">ATP-binding</keyword>
<protein>
    <recommendedName>
        <fullName evidence="11">Tryptophan--tRNA ligase, mitochondrial</fullName>
        <ecNumber evidence="3">6.1.1.2</ecNumber>
    </recommendedName>
    <alternativeName>
        <fullName evidence="9">Tryptophanyl-tRNA synthetase</fullName>
    </alternativeName>
</protein>
<gene>
    <name evidence="13" type="ORF">AMAG_14247</name>
</gene>
<dbReference type="EMBL" id="GG745362">
    <property type="protein sequence ID" value="KNE69697.1"/>
    <property type="molecule type" value="Genomic_DNA"/>
</dbReference>
<dbReference type="InterPro" id="IPR002306">
    <property type="entry name" value="Trp-tRNA-ligase"/>
</dbReference>
<comment type="subcellular location">
    <subcellularLocation>
        <location evidence="1">Mitochondrion matrix</location>
    </subcellularLocation>
</comment>
<dbReference type="FunFam" id="1.10.240.10:FF:000002">
    <property type="entry name" value="Tryptophan--tRNA ligase"/>
    <property type="match status" value="1"/>
</dbReference>
<dbReference type="AlphaFoldDB" id="A0A0L0T4N3"/>
<dbReference type="EC" id="6.1.1.2" evidence="3"/>
<evidence type="ECO:0000256" key="2">
    <source>
        <dbReference type="ARBA" id="ARBA00005594"/>
    </source>
</evidence>
<evidence type="ECO:0000256" key="9">
    <source>
        <dbReference type="ARBA" id="ARBA00030268"/>
    </source>
</evidence>
<dbReference type="HAMAP" id="MF_00140_B">
    <property type="entry name" value="Trp_tRNA_synth_B"/>
    <property type="match status" value="1"/>
</dbReference>
<accession>A0A0L0T4N3</accession>
<dbReference type="PRINTS" id="PR01039">
    <property type="entry name" value="TRNASYNTHTRP"/>
</dbReference>
<dbReference type="InterPro" id="IPR014729">
    <property type="entry name" value="Rossmann-like_a/b/a_fold"/>
</dbReference>
<comment type="similarity">
    <text evidence="2 12">Belongs to the class-I aminoacyl-tRNA synthetase family.</text>
</comment>
<dbReference type="Pfam" id="PF00579">
    <property type="entry name" value="tRNA-synt_1b"/>
    <property type="match status" value="1"/>
</dbReference>
<dbReference type="Proteomes" id="UP000054350">
    <property type="component" value="Unassembled WGS sequence"/>
</dbReference>
<dbReference type="VEuPathDB" id="FungiDB:AMAG_14247"/>
<dbReference type="Gene3D" id="3.40.50.620">
    <property type="entry name" value="HUPs"/>
    <property type="match status" value="1"/>
</dbReference>
<sequence length="374" mass="40355">MPAATRTVLSVATTAATATTRSATSAAAATAASPPARRILSGIQPTGVPHLGNFLGALRQWVQLQDQPAQSVVYSIVDLHALTAHPPVPPTTLRDSIHNSARVLLALGIDPKKSILFQQSQVPAHTQLQWVLTCVTSVGWLNRMTQWKTKAGSSPADTAPPAALKMGLFAYPVLQAADILIYRATHVPVGEDQHQHLELARDIAKVFNTNYKINLFPMPQAVSTSAKRIMSLTDPTAKMSKSHANPKSRIDLTDSDTQITKKIRGAVTDSDASVTWDPEHRPGVANLLSLYAACRDLDPASLPEGELKGVVGMANLKQKVAECVVDTVRPVRDEYLRLGGEEAYVREVLEEGNARARAEADATWEMVMKAVGMK</sequence>
<evidence type="ECO:0000256" key="10">
    <source>
        <dbReference type="ARBA" id="ARBA00049929"/>
    </source>
</evidence>
<keyword evidence="14" id="KW-1185">Reference proteome</keyword>
<dbReference type="STRING" id="578462.A0A0L0T4N3"/>
<evidence type="ECO:0000256" key="4">
    <source>
        <dbReference type="ARBA" id="ARBA00022598"/>
    </source>
</evidence>
<proteinExistence type="inferred from homology"/>
<keyword evidence="8 12" id="KW-0030">Aminoacyl-tRNA synthetase</keyword>
<keyword evidence="4 12" id="KW-0436">Ligase</keyword>
<evidence type="ECO:0000256" key="12">
    <source>
        <dbReference type="RuleBase" id="RU363036"/>
    </source>
</evidence>
<evidence type="ECO:0000256" key="5">
    <source>
        <dbReference type="ARBA" id="ARBA00022741"/>
    </source>
</evidence>